<dbReference type="RefSeq" id="WP_176944253.1">
    <property type="nucleotide sequence ID" value="NZ_FNCQ01000004.1"/>
</dbReference>
<feature type="domain" description="UvrD-like helicase ATP-binding" evidence="11">
    <location>
        <begin position="12"/>
        <end position="346"/>
    </location>
</feature>
<keyword evidence="1 10" id="KW-0547">Nucleotide-binding</keyword>
<comment type="catalytic activity">
    <reaction evidence="9">
        <text>ATP + H2O = ADP + phosphate + H(+)</text>
        <dbReference type="Rhea" id="RHEA:13065"/>
        <dbReference type="ChEBI" id="CHEBI:15377"/>
        <dbReference type="ChEBI" id="CHEBI:15378"/>
        <dbReference type="ChEBI" id="CHEBI:30616"/>
        <dbReference type="ChEBI" id="CHEBI:43474"/>
        <dbReference type="ChEBI" id="CHEBI:456216"/>
        <dbReference type="EC" id="5.6.2.4"/>
    </reaction>
</comment>
<dbReference type="AlphaFoldDB" id="A0A1G7UIW2"/>
<dbReference type="InterPro" id="IPR014016">
    <property type="entry name" value="UvrD-like_ATP-bd"/>
</dbReference>
<evidence type="ECO:0000256" key="5">
    <source>
        <dbReference type="ARBA" id="ARBA00023235"/>
    </source>
</evidence>
<dbReference type="Pfam" id="PF00580">
    <property type="entry name" value="UvrD-helicase"/>
    <property type="match status" value="1"/>
</dbReference>
<comment type="catalytic activity">
    <reaction evidence="6">
        <text>Couples ATP hydrolysis with the unwinding of duplex DNA by translocating in the 3'-5' direction.</text>
        <dbReference type="EC" id="5.6.2.4"/>
    </reaction>
</comment>
<protein>
    <recommendedName>
        <fullName evidence="7">DNA 3'-5' helicase</fullName>
        <ecNumber evidence="7">5.6.2.4</ecNumber>
    </recommendedName>
    <alternativeName>
        <fullName evidence="8">DNA 3'-5' helicase II</fullName>
    </alternativeName>
</protein>
<gene>
    <name evidence="12" type="ORF">SAMN04487901_104146</name>
</gene>
<proteinExistence type="predicted"/>
<dbReference type="InterPro" id="IPR027417">
    <property type="entry name" value="P-loop_NTPase"/>
</dbReference>
<dbReference type="CDD" id="cd06127">
    <property type="entry name" value="DEDDh"/>
    <property type="match status" value="1"/>
</dbReference>
<keyword evidence="13" id="KW-1185">Reference proteome</keyword>
<dbReference type="GO" id="GO:0005524">
    <property type="term" value="F:ATP binding"/>
    <property type="evidence" value="ECO:0007669"/>
    <property type="project" value="UniProtKB-UniRule"/>
</dbReference>
<evidence type="ECO:0000313" key="13">
    <source>
        <dbReference type="Proteomes" id="UP000198779"/>
    </source>
</evidence>
<evidence type="ECO:0000256" key="7">
    <source>
        <dbReference type="ARBA" id="ARBA00034808"/>
    </source>
</evidence>
<evidence type="ECO:0000313" key="12">
    <source>
        <dbReference type="EMBL" id="SDG47453.1"/>
    </source>
</evidence>
<dbReference type="PROSITE" id="PS51198">
    <property type="entry name" value="UVRD_HELICASE_ATP_BIND"/>
    <property type="match status" value="1"/>
</dbReference>
<sequence>MPEKGYLCNVVMTFNTEQQQVIEATGGCHLVLAPPGCGKTAVLAERIVWAHEHGEEFADMACLTFTNRASRGMKERIYERMGNVKGLDALFVGNVHRFCSRFLFENGIVPEHTAVIDNDTSFSIMADFLGEDELKVLGDNKDRQRYSQILNLQHLMYQCEHRYPSKLMVHRDAMQPSALKELCIAFRLPYTQDSSITLYHQASLFLDEHALLSREAAALLLSLNAARQYELYKLQNDLMDFEDLLLKTYDMLVQYDATESHHAEQLEAHPIKKLKWLQIDEVQDLNPLQLAIIDGFTDTEATVVYLGDTQQAIFSFMGAQTDTLTLLKERCGEGHFHNFFVNYRSPQYLLDVFNQYGEQQLGIAHDLLPSTQNKTEKQVGDLQFLEADTNVDEANIVAHEVRRIYEQYPDDTVAVIVAFNSDADDVSGALQTLPHFKISGIDCFSTPEVRLLLAHLSVVSMEQNFIAWSHLFTGLHVYTSNSASRQFVRQVMELALSPVDFLDYEGSTYLSEFVKVYEKQDVVVFDTETTGLNVFEDDVAQIAAVKVRQGRVIEELNIFIETERTIPEMLGEVVNPLVEEYAAQPHLSHQEALQRFVDFSRGCAILGHNATYDYQIMEHNMQRYAPDLSMYRLWPSYFDSLKMARLLRPRLKSYKLKDLLVQLGLEGHNSHLANDDILATNSLMIYCYDRARSIVGRQQEFIRRHQKTIDRFRHLYADLYQHSRSRLYVQSGITPLSAELQYTFDYLRDIGRIGHMPKLPYIIRYIEQELISSASGLSLVDQLHRHIQDLTTMKEADLCGASSMTDRVFVSTVHKAKGLEFDHVIVYDAVEGKYPSVYADTESGGQEEARKFYVAISRARKRLTISFCHNSITRWGRSYPKQLTRYMASIRQFFA</sequence>
<dbReference type="SUPFAM" id="SSF52540">
    <property type="entry name" value="P-loop containing nucleoside triphosphate hydrolases"/>
    <property type="match status" value="1"/>
</dbReference>
<dbReference type="SUPFAM" id="SSF53098">
    <property type="entry name" value="Ribonuclease H-like"/>
    <property type="match status" value="1"/>
</dbReference>
<evidence type="ECO:0000256" key="3">
    <source>
        <dbReference type="ARBA" id="ARBA00022806"/>
    </source>
</evidence>
<dbReference type="SMART" id="SM00479">
    <property type="entry name" value="EXOIII"/>
    <property type="match status" value="1"/>
</dbReference>
<dbReference type="InterPro" id="IPR000212">
    <property type="entry name" value="DNA_helicase_UvrD/REP"/>
</dbReference>
<dbReference type="Proteomes" id="UP000198779">
    <property type="component" value="Unassembled WGS sequence"/>
</dbReference>
<feature type="binding site" evidence="10">
    <location>
        <begin position="33"/>
        <end position="40"/>
    </location>
    <ligand>
        <name>ATP</name>
        <dbReference type="ChEBI" id="CHEBI:30616"/>
    </ligand>
</feature>
<dbReference type="InterPro" id="IPR012337">
    <property type="entry name" value="RNaseH-like_sf"/>
</dbReference>
<dbReference type="STRING" id="645274.SAMN04487901_104146"/>
<keyword evidence="4 10" id="KW-0067">ATP-binding</keyword>
<dbReference type="Gene3D" id="3.30.420.10">
    <property type="entry name" value="Ribonuclease H-like superfamily/Ribonuclease H"/>
    <property type="match status" value="1"/>
</dbReference>
<keyword evidence="3 10" id="KW-0347">Helicase</keyword>
<dbReference type="InterPro" id="IPR036397">
    <property type="entry name" value="RNaseH_sf"/>
</dbReference>
<accession>A0A1G7UIW2</accession>
<dbReference type="PANTHER" id="PTHR11070">
    <property type="entry name" value="UVRD / RECB / PCRA DNA HELICASE FAMILY MEMBER"/>
    <property type="match status" value="1"/>
</dbReference>
<dbReference type="Pfam" id="PF00929">
    <property type="entry name" value="RNase_T"/>
    <property type="match status" value="1"/>
</dbReference>
<dbReference type="InterPro" id="IPR013520">
    <property type="entry name" value="Ribonucl_H"/>
</dbReference>
<keyword evidence="5" id="KW-0413">Isomerase</keyword>
<evidence type="ECO:0000256" key="4">
    <source>
        <dbReference type="ARBA" id="ARBA00022840"/>
    </source>
</evidence>
<evidence type="ECO:0000256" key="1">
    <source>
        <dbReference type="ARBA" id="ARBA00022741"/>
    </source>
</evidence>
<dbReference type="Gene3D" id="1.10.486.10">
    <property type="entry name" value="PCRA, domain 4"/>
    <property type="match status" value="1"/>
</dbReference>
<dbReference type="Gene3D" id="3.40.50.300">
    <property type="entry name" value="P-loop containing nucleotide triphosphate hydrolases"/>
    <property type="match status" value="4"/>
</dbReference>
<evidence type="ECO:0000259" key="11">
    <source>
        <dbReference type="PROSITE" id="PS51198"/>
    </source>
</evidence>
<dbReference type="EC" id="5.6.2.4" evidence="7"/>
<dbReference type="Pfam" id="PF13361">
    <property type="entry name" value="UvrD_C"/>
    <property type="match status" value="1"/>
</dbReference>
<keyword evidence="2 10" id="KW-0378">Hydrolase</keyword>
<evidence type="ECO:0000256" key="8">
    <source>
        <dbReference type="ARBA" id="ARBA00034923"/>
    </source>
</evidence>
<dbReference type="GO" id="GO:0003677">
    <property type="term" value="F:DNA binding"/>
    <property type="evidence" value="ECO:0007669"/>
    <property type="project" value="InterPro"/>
</dbReference>
<dbReference type="InterPro" id="IPR014017">
    <property type="entry name" value="DNA_helicase_UvrD-like_C"/>
</dbReference>
<evidence type="ECO:0000256" key="6">
    <source>
        <dbReference type="ARBA" id="ARBA00034617"/>
    </source>
</evidence>
<dbReference type="EMBL" id="FNCQ01000004">
    <property type="protein sequence ID" value="SDG47453.1"/>
    <property type="molecule type" value="Genomic_DNA"/>
</dbReference>
<reference evidence="13" key="1">
    <citation type="submission" date="2016-10" db="EMBL/GenBank/DDBJ databases">
        <authorList>
            <person name="Varghese N."/>
            <person name="Submissions S."/>
        </authorList>
    </citation>
    <scope>NUCLEOTIDE SEQUENCE [LARGE SCALE GENOMIC DNA]</scope>
    <source>
        <strain evidence="13">BP1-148</strain>
    </source>
</reference>
<name>A0A1G7UIW2_9BACT</name>
<dbReference type="GO" id="GO:0043138">
    <property type="term" value="F:3'-5' DNA helicase activity"/>
    <property type="evidence" value="ECO:0007669"/>
    <property type="project" value="UniProtKB-EC"/>
</dbReference>
<organism evidence="12 13">
    <name type="scientific">Prevotella communis</name>
    <dbReference type="NCBI Taxonomy" id="2913614"/>
    <lineage>
        <taxon>Bacteria</taxon>
        <taxon>Pseudomonadati</taxon>
        <taxon>Bacteroidota</taxon>
        <taxon>Bacteroidia</taxon>
        <taxon>Bacteroidales</taxon>
        <taxon>Prevotellaceae</taxon>
        <taxon>Prevotella</taxon>
    </lineage>
</organism>
<evidence type="ECO:0000256" key="2">
    <source>
        <dbReference type="ARBA" id="ARBA00022801"/>
    </source>
</evidence>
<dbReference type="GO" id="GO:0000725">
    <property type="term" value="P:recombinational repair"/>
    <property type="evidence" value="ECO:0007669"/>
    <property type="project" value="TreeGrafter"/>
</dbReference>
<evidence type="ECO:0000256" key="9">
    <source>
        <dbReference type="ARBA" id="ARBA00048988"/>
    </source>
</evidence>
<dbReference type="GO" id="GO:0016887">
    <property type="term" value="F:ATP hydrolysis activity"/>
    <property type="evidence" value="ECO:0007669"/>
    <property type="project" value="RHEA"/>
</dbReference>
<evidence type="ECO:0000256" key="10">
    <source>
        <dbReference type="PROSITE-ProRule" id="PRU00560"/>
    </source>
</evidence>
<dbReference type="GO" id="GO:0004527">
    <property type="term" value="F:exonuclease activity"/>
    <property type="evidence" value="ECO:0007669"/>
    <property type="project" value="UniProtKB-ARBA"/>
</dbReference>
<dbReference type="PANTHER" id="PTHR11070:SF2">
    <property type="entry name" value="ATP-DEPENDENT DNA HELICASE SRS2"/>
    <property type="match status" value="1"/>
</dbReference>